<dbReference type="FunFam" id="3.50.30.80:FF:000001">
    <property type="entry name" value="Dihydroxy-acid dehydratase"/>
    <property type="match status" value="1"/>
</dbReference>
<reference evidence="8 9" key="1">
    <citation type="submission" date="2018-05" db="EMBL/GenBank/DDBJ databases">
        <title>Genomic Encyclopedia of Archaeal and Bacterial Type Strains, Phase II (KMG-II): from individual species to whole genera.</title>
        <authorList>
            <person name="Goeker M."/>
        </authorList>
    </citation>
    <scope>NUCLEOTIDE SEQUENCE [LARGE SCALE GENOMIC DNA]</scope>
    <source>
        <strain evidence="8 9">DSM 22214</strain>
    </source>
</reference>
<protein>
    <submittedName>
        <fullName evidence="8">Dihydroxy-acid dehydratase</fullName>
    </submittedName>
</protein>
<feature type="domain" description="Dihydroxy-acid/6-phosphogluconate dehydratase N-terminal" evidence="6">
    <location>
        <begin position="37"/>
        <end position="346"/>
    </location>
</feature>
<keyword evidence="9" id="KW-1185">Reference proteome</keyword>
<sequence>MEKLRSQNWFGKTGKDGFIYRAWMKNQGIPDDMFDGRPVIGICNTWSELTPCNAHFRDLAESVKKGVYEAGGYPVEFPVMSLGETLIKPTAMLYRNLASMDVEESIRANPIDGVVLLCGCDKTTPSLIMGACSVDIPTLVISGGPMLKGHWRGKDIGTSDVWRFAEAFKLGEINEKQLVEAEGCMARTQGHCAVMGTASTMATMVEALGLSLPNNAAIPAADVRRKVISQLSGRRIVEMVKEDLTLSKILTREAFENAIMINAAIGGSTNFVIHLLAIAGRIGIELNIEDFDKFSHNIPLIANIQPSGVHFMEDLYYAGGLPAVIKELKSVLHNDALTVNGRSIGANSEDAEVFSRDIVGTMEEPFKENSGIAVVRGNLAPNGAVIKPSAATPALMIHRGKAVVFETIEDYHARIDDPNLEVDENSVLVLKNVGPKGYPGMAEVGNMGIPKKLLEKGVHDLVRISDGRMSGTGFGTVVLHVSPEAAAGGNLALVQNGDIISLNVPERTLHLEVSDEELAERRKNWQAIDLNISRGYVNLYINHVEQAHLGADMDFLKGKSGSVVTRDSH</sequence>
<dbReference type="Pfam" id="PF00920">
    <property type="entry name" value="ILVD_EDD_N"/>
    <property type="match status" value="1"/>
</dbReference>
<dbReference type="GO" id="GO:0051536">
    <property type="term" value="F:iron-sulfur cluster binding"/>
    <property type="evidence" value="ECO:0007669"/>
    <property type="project" value="UniProtKB-KW"/>
</dbReference>
<keyword evidence="5" id="KW-0456">Lyase</keyword>
<organism evidence="8 9">
    <name type="scientific">Arcicella aurantiaca</name>
    <dbReference type="NCBI Taxonomy" id="591202"/>
    <lineage>
        <taxon>Bacteria</taxon>
        <taxon>Pseudomonadati</taxon>
        <taxon>Bacteroidota</taxon>
        <taxon>Cytophagia</taxon>
        <taxon>Cytophagales</taxon>
        <taxon>Flectobacillaceae</taxon>
        <taxon>Arcicella</taxon>
    </lineage>
</organism>
<dbReference type="SUPFAM" id="SSF143975">
    <property type="entry name" value="IlvD/EDD N-terminal domain-like"/>
    <property type="match status" value="1"/>
</dbReference>
<evidence type="ECO:0000256" key="5">
    <source>
        <dbReference type="ARBA" id="ARBA00023239"/>
    </source>
</evidence>
<comment type="similarity">
    <text evidence="1">Belongs to the IlvD/Edd family.</text>
</comment>
<keyword evidence="2" id="KW-0479">Metal-binding</keyword>
<dbReference type="InterPro" id="IPR056740">
    <property type="entry name" value="ILV_EDD_C"/>
</dbReference>
<comment type="caution">
    <text evidence="8">The sequence shown here is derived from an EMBL/GenBank/DDBJ whole genome shotgun (WGS) entry which is preliminary data.</text>
</comment>
<dbReference type="PANTHER" id="PTHR43183">
    <property type="entry name" value="HYPOTHETICAL DIHYDROXYACID DEHYDRATASE (EUROFUNG)-RELATED"/>
    <property type="match status" value="1"/>
</dbReference>
<evidence type="ECO:0000256" key="4">
    <source>
        <dbReference type="ARBA" id="ARBA00023014"/>
    </source>
</evidence>
<accession>A0A316E443</accession>
<keyword evidence="3" id="KW-0408">Iron</keyword>
<dbReference type="AlphaFoldDB" id="A0A316E443"/>
<proteinExistence type="inferred from homology"/>
<evidence type="ECO:0000256" key="3">
    <source>
        <dbReference type="ARBA" id="ARBA00023004"/>
    </source>
</evidence>
<dbReference type="GO" id="GO:0046872">
    <property type="term" value="F:metal ion binding"/>
    <property type="evidence" value="ECO:0007669"/>
    <property type="project" value="UniProtKB-KW"/>
</dbReference>
<dbReference type="Pfam" id="PF24877">
    <property type="entry name" value="ILV_EDD_C"/>
    <property type="match status" value="1"/>
</dbReference>
<dbReference type="InterPro" id="IPR000581">
    <property type="entry name" value="ILV_EDD_N"/>
</dbReference>
<evidence type="ECO:0000256" key="2">
    <source>
        <dbReference type="ARBA" id="ARBA00022723"/>
    </source>
</evidence>
<gene>
    <name evidence="8" type="ORF">LV89_02800</name>
</gene>
<evidence type="ECO:0000313" key="8">
    <source>
        <dbReference type="EMBL" id="PWK25174.1"/>
    </source>
</evidence>
<dbReference type="NCBIfam" id="NF009560">
    <property type="entry name" value="PRK13017.1"/>
    <property type="match status" value="1"/>
</dbReference>
<feature type="domain" description="Dihydroxy-acid/6-phosphogluconate dehydratase C-terminal" evidence="7">
    <location>
        <begin position="357"/>
        <end position="551"/>
    </location>
</feature>
<dbReference type="NCBIfam" id="NF004784">
    <property type="entry name" value="PRK06131.1"/>
    <property type="match status" value="1"/>
</dbReference>
<dbReference type="Proteomes" id="UP000245489">
    <property type="component" value="Unassembled WGS sequence"/>
</dbReference>
<evidence type="ECO:0000256" key="1">
    <source>
        <dbReference type="ARBA" id="ARBA00006486"/>
    </source>
</evidence>
<dbReference type="OrthoDB" id="9807077at2"/>
<dbReference type="SUPFAM" id="SSF52016">
    <property type="entry name" value="LeuD/IlvD-like"/>
    <property type="match status" value="1"/>
</dbReference>
<evidence type="ECO:0000259" key="7">
    <source>
        <dbReference type="Pfam" id="PF24877"/>
    </source>
</evidence>
<keyword evidence="4" id="KW-0411">Iron-sulfur</keyword>
<dbReference type="RefSeq" id="WP_109743519.1">
    <property type="nucleotide sequence ID" value="NZ_QGGO01000014.1"/>
</dbReference>
<dbReference type="EMBL" id="QGGO01000014">
    <property type="protein sequence ID" value="PWK25174.1"/>
    <property type="molecule type" value="Genomic_DNA"/>
</dbReference>
<evidence type="ECO:0000259" key="6">
    <source>
        <dbReference type="Pfam" id="PF00920"/>
    </source>
</evidence>
<dbReference type="GO" id="GO:0016836">
    <property type="term" value="F:hydro-lyase activity"/>
    <property type="evidence" value="ECO:0007669"/>
    <property type="project" value="UniProtKB-ARBA"/>
</dbReference>
<name>A0A316E443_9BACT</name>
<dbReference type="InterPro" id="IPR037237">
    <property type="entry name" value="IlvD/EDD_N"/>
</dbReference>
<evidence type="ECO:0000313" key="9">
    <source>
        <dbReference type="Proteomes" id="UP000245489"/>
    </source>
</evidence>
<dbReference type="PANTHER" id="PTHR43183:SF1">
    <property type="entry name" value="HYPOTHETICAL DIHYDROXY-ACID DEHYDRATASE (EUROFUNG)-RELATED"/>
    <property type="match status" value="1"/>
</dbReference>
<dbReference type="InterPro" id="IPR042096">
    <property type="entry name" value="Dihydro-acid_dehy_C"/>
</dbReference>
<dbReference type="InterPro" id="IPR052352">
    <property type="entry name" value="Sugar_Degrad_Dehydratases"/>
</dbReference>
<dbReference type="Gene3D" id="3.50.30.80">
    <property type="entry name" value="IlvD/EDD C-terminal domain-like"/>
    <property type="match status" value="1"/>
</dbReference>